<dbReference type="Pfam" id="PF00561">
    <property type="entry name" value="Abhydrolase_1"/>
    <property type="match status" value="1"/>
</dbReference>
<dbReference type="GO" id="GO:0047570">
    <property type="term" value="F:3-oxoadipate enol-lactonase activity"/>
    <property type="evidence" value="ECO:0007669"/>
    <property type="project" value="UniProtKB-EC"/>
</dbReference>
<gene>
    <name evidence="2" type="ORF">H4W79_001291</name>
</gene>
<proteinExistence type="predicted"/>
<keyword evidence="3" id="KW-1185">Reference proteome</keyword>
<comment type="caution">
    <text evidence="2">The sequence shown here is derived from an EMBL/GenBank/DDBJ whole genome shotgun (WGS) entry which is preliminary data.</text>
</comment>
<dbReference type="EC" id="3.1.1.24" evidence="2"/>
<dbReference type="InterPro" id="IPR000073">
    <property type="entry name" value="AB_hydrolase_1"/>
</dbReference>
<evidence type="ECO:0000259" key="1">
    <source>
        <dbReference type="Pfam" id="PF00561"/>
    </source>
</evidence>
<feature type="domain" description="AB hydrolase-1" evidence="1">
    <location>
        <begin position="33"/>
        <end position="249"/>
    </location>
</feature>
<dbReference type="Proteomes" id="UP000598217">
    <property type="component" value="Unassembled WGS sequence"/>
</dbReference>
<dbReference type="PANTHER" id="PTHR43194:SF2">
    <property type="entry name" value="PEROXISOMAL MEMBRANE PROTEIN LPX1"/>
    <property type="match status" value="1"/>
</dbReference>
<keyword evidence="2" id="KW-0378">Hydrolase</keyword>
<dbReference type="PANTHER" id="PTHR43194">
    <property type="entry name" value="HYDROLASE ALPHA/BETA FOLD FAMILY"/>
    <property type="match status" value="1"/>
</dbReference>
<protein>
    <submittedName>
        <fullName evidence="2">3-oxoadipate enol-lactonase</fullName>
        <ecNumber evidence="2">3.1.1.24</ecNumber>
    </submittedName>
</protein>
<organism evidence="2 3">
    <name type="scientific">Nocardiopsis terrae</name>
    <dbReference type="NCBI Taxonomy" id="372655"/>
    <lineage>
        <taxon>Bacteria</taxon>
        <taxon>Bacillati</taxon>
        <taxon>Actinomycetota</taxon>
        <taxon>Actinomycetes</taxon>
        <taxon>Streptosporangiales</taxon>
        <taxon>Nocardiopsidaceae</taxon>
        <taxon>Nocardiopsis</taxon>
    </lineage>
</organism>
<dbReference type="InterPro" id="IPR050228">
    <property type="entry name" value="Carboxylesterase_BioH"/>
</dbReference>
<dbReference type="InterPro" id="IPR029058">
    <property type="entry name" value="AB_hydrolase_fold"/>
</dbReference>
<evidence type="ECO:0000313" key="2">
    <source>
        <dbReference type="EMBL" id="MBE1457077.1"/>
    </source>
</evidence>
<dbReference type="PRINTS" id="PR00111">
    <property type="entry name" value="ABHYDROLASE"/>
</dbReference>
<accession>A0ABR9HDH6</accession>
<sequence length="282" mass="30118">MADFRRVRAGGTELETADWGSGEPLVFVQTALSADEFRPLAEDNALRDGYRKVLYHRRGYAGSAPVQGAGSIERDARDCAALMESLGIERAHVLGGSYAGAVALRLAVDSPGRVHSLVLLEPPPTITSRAPQFRVLVERLIRASEERGPSAVLPEFLSSFGWDPGSPDPLGPGSSRQMEQDAGTFFGTDLPALLDWRFGADDARRVRCPVLHVGGAESGPYFAGVREVVRRWFPEAEDAVIPDSGHAMACTHPAAVGAAVASFLGRHPMRSAPPSPSPASRP</sequence>
<dbReference type="EMBL" id="JADBDY010000001">
    <property type="protein sequence ID" value="MBE1457077.1"/>
    <property type="molecule type" value="Genomic_DNA"/>
</dbReference>
<dbReference type="SUPFAM" id="SSF53474">
    <property type="entry name" value="alpha/beta-Hydrolases"/>
    <property type="match status" value="1"/>
</dbReference>
<evidence type="ECO:0000313" key="3">
    <source>
        <dbReference type="Proteomes" id="UP000598217"/>
    </source>
</evidence>
<reference evidence="2 3" key="1">
    <citation type="submission" date="2020-10" db="EMBL/GenBank/DDBJ databases">
        <title>Sequencing the genomes of 1000 actinobacteria strains.</title>
        <authorList>
            <person name="Klenk H.-P."/>
        </authorList>
    </citation>
    <scope>NUCLEOTIDE SEQUENCE [LARGE SCALE GENOMIC DNA]</scope>
    <source>
        <strain evidence="2 3">DSM 45157</strain>
    </source>
</reference>
<dbReference type="RefSeq" id="WP_191272983.1">
    <property type="nucleotide sequence ID" value="NZ_BMXJ01000006.1"/>
</dbReference>
<name>A0ABR9HDH6_9ACTN</name>
<dbReference type="Gene3D" id="3.40.50.1820">
    <property type="entry name" value="alpha/beta hydrolase"/>
    <property type="match status" value="1"/>
</dbReference>